<dbReference type="Gene3D" id="3.40.50.12780">
    <property type="entry name" value="N-terminal domain of ligase-like"/>
    <property type="match status" value="1"/>
</dbReference>
<sequence>MTRGRRYAPIMDLGRQTRVRQAFDTFFGAAEPPSENPVLALFHRTAETVPAYRKFLREHGIEPQTVTTMADFERLPRTDKAGYHRKYPLPELLRGGTFDDLDMIAVSSGSSGHPTVWPRALEDELHVARRFEQVLAGAFAADRRRTLAVVCFPLGTWVGGLFTTACVRHLAAKGCPITVVAPGNNKAEILRVLPELAPHFDQVVLLGYPPFVKDVVDTGLAEGLDWPAYAIKLVLAGEVFSEQWRELVTRRAGIADPVRDIASLYGTADAGVLGNETPVSASIRRFLAGRPELAREVFGDARLPTLVQYDPASRFFEVHEGTLVFTADGGIPLIRYHIADDGGLLPHAELLAFCAEHGFTPPPGPELPFVYVFGRSLFTVSFFGANVYPENVTVGLEQPGISDTVTGKFVIESVEDADRDRRLRLTVETAPGATADPARIAAAVRAELVRLNSEFAHYVPAERQLPDVVLRPAGDPEYFPVGVKHRYTRPA</sequence>
<dbReference type="GO" id="GO:0016874">
    <property type="term" value="F:ligase activity"/>
    <property type="evidence" value="ECO:0007669"/>
    <property type="project" value="UniProtKB-KW"/>
</dbReference>
<dbReference type="KEGG" id="amd:AMED_5157"/>
<dbReference type="InterPro" id="IPR042099">
    <property type="entry name" value="ANL_N_sf"/>
</dbReference>
<dbReference type="EMBL" id="CP002000">
    <property type="protein sequence ID" value="ADJ46919.1"/>
    <property type="molecule type" value="Genomic_DNA"/>
</dbReference>
<keyword evidence="1" id="KW-0436">Ligase</keyword>
<dbReference type="eggNOG" id="COG1541">
    <property type="taxonomic scope" value="Bacteria"/>
</dbReference>
<evidence type="ECO:0000313" key="2">
    <source>
        <dbReference type="Proteomes" id="UP000000328"/>
    </source>
</evidence>
<accession>A0A0H3DBG7</accession>
<dbReference type="HOGENOM" id="CLU_535023_0_0_11"/>
<dbReference type="SUPFAM" id="SSF56801">
    <property type="entry name" value="Acetyl-CoA synthetase-like"/>
    <property type="match status" value="1"/>
</dbReference>
<dbReference type="Proteomes" id="UP000000328">
    <property type="component" value="Chromosome"/>
</dbReference>
<organism evidence="1 2">
    <name type="scientific">Amycolatopsis mediterranei (strain U-32)</name>
    <dbReference type="NCBI Taxonomy" id="749927"/>
    <lineage>
        <taxon>Bacteria</taxon>
        <taxon>Bacillati</taxon>
        <taxon>Actinomycetota</taxon>
        <taxon>Actinomycetes</taxon>
        <taxon>Pseudonocardiales</taxon>
        <taxon>Pseudonocardiaceae</taxon>
        <taxon>Amycolatopsis</taxon>
    </lineage>
</organism>
<dbReference type="PATRIC" id="fig|749927.5.peg.5342"/>
<dbReference type="PANTHER" id="PTHR43845">
    <property type="entry name" value="BLR5969 PROTEIN"/>
    <property type="match status" value="1"/>
</dbReference>
<protein>
    <submittedName>
        <fullName evidence="1">Phenylacetate-CoA ligase</fullName>
    </submittedName>
</protein>
<reference evidence="1 2" key="1">
    <citation type="journal article" date="2010" name="Cell Res.">
        <title>Complete genome sequence of the rifamycin SV-producing Amycolatopsis mediterranei U32 revealed its genetic characteristics in phylogeny and metabolism.</title>
        <authorList>
            <person name="Zhao W."/>
            <person name="Zhong Y."/>
            <person name="Yuan H."/>
            <person name="Wang J."/>
            <person name="Zheng H."/>
            <person name="Wang Y."/>
            <person name="Cen X."/>
            <person name="Xu F."/>
            <person name="Bai J."/>
            <person name="Han X."/>
            <person name="Lu G."/>
            <person name="Zhu Y."/>
            <person name="Shao Z."/>
            <person name="Yan H."/>
            <person name="Li C."/>
            <person name="Peng N."/>
            <person name="Zhang Z."/>
            <person name="Zhang Y."/>
            <person name="Lin W."/>
            <person name="Fan Y."/>
            <person name="Qin Z."/>
            <person name="Hu Y."/>
            <person name="Zhu B."/>
            <person name="Wang S."/>
            <person name="Ding X."/>
            <person name="Zhao G.P."/>
        </authorList>
    </citation>
    <scope>NUCLEOTIDE SEQUENCE [LARGE SCALE GENOMIC DNA]</scope>
    <source>
        <strain evidence="2">U-32</strain>
    </source>
</reference>
<dbReference type="OrthoDB" id="568480at2"/>
<gene>
    <name evidence="1" type="primary">paaK</name>
    <name evidence="1" type="ordered locus">AMED_5157</name>
</gene>
<dbReference type="AlphaFoldDB" id="A0A0H3DBG7"/>
<proteinExistence type="predicted"/>
<evidence type="ECO:0000313" key="1">
    <source>
        <dbReference type="EMBL" id="ADJ46919.1"/>
    </source>
</evidence>
<dbReference type="PANTHER" id="PTHR43845:SF1">
    <property type="entry name" value="BLR5969 PROTEIN"/>
    <property type="match status" value="1"/>
</dbReference>
<name>A0A0H3DBG7_AMYMU</name>